<proteinExistence type="predicted"/>
<evidence type="ECO:0000313" key="1">
    <source>
        <dbReference type="EMBL" id="EEV16430.1"/>
    </source>
</evidence>
<dbReference type="RefSeq" id="WP_005873102.1">
    <property type="nucleotide sequence ID" value="NZ_ACYG01000031.1"/>
</dbReference>
<accession>C8PL15</accession>
<dbReference type="eggNOG" id="COG4832">
    <property type="taxonomic scope" value="Bacteria"/>
</dbReference>
<dbReference type="AlphaFoldDB" id="C8PL15"/>
<dbReference type="EMBL" id="ACYG01000031">
    <property type="protein sequence ID" value="EEV16430.1"/>
    <property type="molecule type" value="Genomic_DNA"/>
</dbReference>
<gene>
    <name evidence="1" type="ORF">CAMGR0001_2805</name>
</gene>
<sequence>MFDFKKEFRQLYAPKQVPQILTVPPANFVCVRGEGLFNMKLNFIRALATTKTDEQR</sequence>
<protein>
    <submittedName>
        <fullName evidence="1">Uncharacterized protein</fullName>
    </submittedName>
</protein>
<organism evidence="1 2">
    <name type="scientific">Campylobacter gracilis RM3268</name>
    <dbReference type="NCBI Taxonomy" id="553220"/>
    <lineage>
        <taxon>Bacteria</taxon>
        <taxon>Pseudomonadati</taxon>
        <taxon>Campylobacterota</taxon>
        <taxon>Epsilonproteobacteria</taxon>
        <taxon>Campylobacterales</taxon>
        <taxon>Campylobacteraceae</taxon>
        <taxon>Campylobacter</taxon>
    </lineage>
</organism>
<comment type="caution">
    <text evidence="1">The sequence shown here is derived from an EMBL/GenBank/DDBJ whole genome shotgun (WGS) entry which is preliminary data.</text>
</comment>
<dbReference type="InterPro" id="IPR011256">
    <property type="entry name" value="Reg_factor_effector_dom_sf"/>
</dbReference>
<dbReference type="STRING" id="824.CGRAC_1675"/>
<keyword evidence="2" id="KW-1185">Reference proteome</keyword>
<evidence type="ECO:0000313" key="2">
    <source>
        <dbReference type="Proteomes" id="UP000005709"/>
    </source>
</evidence>
<dbReference type="Gene3D" id="3.20.80.10">
    <property type="entry name" value="Regulatory factor, effector binding domain"/>
    <property type="match status" value="1"/>
</dbReference>
<dbReference type="Proteomes" id="UP000005709">
    <property type="component" value="Unassembled WGS sequence"/>
</dbReference>
<name>C8PL15_9BACT</name>
<reference evidence="1 2" key="1">
    <citation type="submission" date="2009-07" db="EMBL/GenBank/DDBJ databases">
        <authorList>
            <person name="Madupu R."/>
            <person name="Sebastian Y."/>
            <person name="Durkin A.S."/>
            <person name="Torralba M."/>
            <person name="Methe B."/>
            <person name="Sutton G.G."/>
            <person name="Strausberg R.L."/>
            <person name="Nelson K.E."/>
        </authorList>
    </citation>
    <scope>NUCLEOTIDE SEQUENCE [LARGE SCALE GENOMIC DNA]</scope>
    <source>
        <strain evidence="1 2">RM3268</strain>
    </source>
</reference>